<dbReference type="Proteomes" id="UP000485367">
    <property type="component" value="Unassembled WGS sequence"/>
</dbReference>
<organism evidence="1">
    <name type="scientific">candidate division WS2 bacterium ADurb.Bin280</name>
    <dbReference type="NCBI Taxonomy" id="1852829"/>
    <lineage>
        <taxon>Bacteria</taxon>
        <taxon>candidate division WS2</taxon>
    </lineage>
</organism>
<name>A0A1V5SEH4_9BACT</name>
<evidence type="ECO:0000313" key="1">
    <source>
        <dbReference type="EMBL" id="OQA52887.1"/>
    </source>
</evidence>
<sequence length="207" mass="23873">MKKKIIKLVKIAIATIVSVLILMILFLVLRVGAASVYNNAKTKAFYTSLKNINFPSGSRVIDGYKKFGHIWGESNHCDAEVAVVISTKMNSKDLDNFLSKNLNQIDYPYGGIPENYDLFVLRENNEIAFVSNGREYEIKKSQFGYYADEYEFGSDRYKILSWELGRDFDRILSLASKIKIERGFNYFIVLSADQSFDYFPMNDFRCH</sequence>
<comment type="caution">
    <text evidence="1">The sequence shown here is derived from an EMBL/GenBank/DDBJ whole genome shotgun (WGS) entry which is preliminary data.</text>
</comment>
<gene>
    <name evidence="1" type="ORF">BWY43_00308</name>
</gene>
<dbReference type="AlphaFoldDB" id="A0A1V5SEH4"/>
<dbReference type="EMBL" id="MWBO01000018">
    <property type="protein sequence ID" value="OQA52887.1"/>
    <property type="molecule type" value="Genomic_DNA"/>
</dbReference>
<proteinExistence type="predicted"/>
<protein>
    <submittedName>
        <fullName evidence="1">Uncharacterized protein</fullName>
    </submittedName>
</protein>
<reference evidence="1" key="1">
    <citation type="submission" date="2017-02" db="EMBL/GenBank/DDBJ databases">
        <title>Delving into the versatile metabolic prowess of the omnipresent phylum Bacteroidetes.</title>
        <authorList>
            <person name="Nobu M.K."/>
            <person name="Mei R."/>
            <person name="Narihiro T."/>
            <person name="Kuroda K."/>
            <person name="Liu W.-T."/>
        </authorList>
    </citation>
    <scope>NUCLEOTIDE SEQUENCE</scope>
    <source>
        <strain evidence="1">ADurb.Bin280</strain>
    </source>
</reference>
<accession>A0A1V5SEH4</accession>